<comment type="caution">
    <text evidence="2">The sequence shown here is derived from an EMBL/GenBank/DDBJ whole genome shotgun (WGS) entry which is preliminary data.</text>
</comment>
<accession>A0A5B7E0D8</accession>
<organism evidence="2 3">
    <name type="scientific">Portunus trituberculatus</name>
    <name type="common">Swimming crab</name>
    <name type="synonym">Neptunus trituberculatus</name>
    <dbReference type="NCBI Taxonomy" id="210409"/>
    <lineage>
        <taxon>Eukaryota</taxon>
        <taxon>Metazoa</taxon>
        <taxon>Ecdysozoa</taxon>
        <taxon>Arthropoda</taxon>
        <taxon>Crustacea</taxon>
        <taxon>Multicrustacea</taxon>
        <taxon>Malacostraca</taxon>
        <taxon>Eumalacostraca</taxon>
        <taxon>Eucarida</taxon>
        <taxon>Decapoda</taxon>
        <taxon>Pleocyemata</taxon>
        <taxon>Brachyura</taxon>
        <taxon>Eubrachyura</taxon>
        <taxon>Portunoidea</taxon>
        <taxon>Portunidae</taxon>
        <taxon>Portuninae</taxon>
        <taxon>Portunus</taxon>
    </lineage>
</organism>
<dbReference type="EMBL" id="VSRR010001749">
    <property type="protein sequence ID" value="MPC27451.1"/>
    <property type="molecule type" value="Genomic_DNA"/>
</dbReference>
<gene>
    <name evidence="2" type="ORF">E2C01_020621</name>
</gene>
<dbReference type="Proteomes" id="UP000324222">
    <property type="component" value="Unassembled WGS sequence"/>
</dbReference>
<sequence length="65" mass="7215">MGDKTPLLNTPGSATPHALTGGERTQTQWWRKLQVGKSALHLQHLLTCTHCKPGHKGAKFKRLNM</sequence>
<name>A0A5B7E0D8_PORTR</name>
<keyword evidence="3" id="KW-1185">Reference proteome</keyword>
<reference evidence="2 3" key="1">
    <citation type="submission" date="2019-05" db="EMBL/GenBank/DDBJ databases">
        <title>Another draft genome of Portunus trituberculatus and its Hox gene families provides insights of decapod evolution.</title>
        <authorList>
            <person name="Jeong J.-H."/>
            <person name="Song I."/>
            <person name="Kim S."/>
            <person name="Choi T."/>
            <person name="Kim D."/>
            <person name="Ryu S."/>
            <person name="Kim W."/>
        </authorList>
    </citation>
    <scope>NUCLEOTIDE SEQUENCE [LARGE SCALE GENOMIC DNA]</scope>
    <source>
        <tissue evidence="2">Muscle</tissue>
    </source>
</reference>
<dbReference type="AlphaFoldDB" id="A0A5B7E0D8"/>
<evidence type="ECO:0000256" key="1">
    <source>
        <dbReference type="SAM" id="MobiDB-lite"/>
    </source>
</evidence>
<protein>
    <submittedName>
        <fullName evidence="2">Uncharacterized protein</fullName>
    </submittedName>
</protein>
<proteinExistence type="predicted"/>
<feature type="region of interest" description="Disordered" evidence="1">
    <location>
        <begin position="1"/>
        <end position="25"/>
    </location>
</feature>
<evidence type="ECO:0000313" key="2">
    <source>
        <dbReference type="EMBL" id="MPC27451.1"/>
    </source>
</evidence>
<evidence type="ECO:0000313" key="3">
    <source>
        <dbReference type="Proteomes" id="UP000324222"/>
    </source>
</evidence>